<dbReference type="SMART" id="SM00174">
    <property type="entry name" value="RHO"/>
    <property type="match status" value="1"/>
</dbReference>
<accession>W3VPQ4</accession>
<dbReference type="PANTHER" id="PTHR24072">
    <property type="entry name" value="RHO FAMILY GTPASE"/>
    <property type="match status" value="1"/>
</dbReference>
<dbReference type="PROSITE" id="PS51419">
    <property type="entry name" value="RAB"/>
    <property type="match status" value="1"/>
</dbReference>
<evidence type="ECO:0000256" key="1">
    <source>
        <dbReference type="ARBA" id="ARBA00004342"/>
    </source>
</evidence>
<evidence type="ECO:0000256" key="3">
    <source>
        <dbReference type="ARBA" id="ARBA00022475"/>
    </source>
</evidence>
<evidence type="ECO:0000313" key="12">
    <source>
        <dbReference type="Proteomes" id="UP000019462"/>
    </source>
</evidence>
<dbReference type="InterPro" id="IPR037874">
    <property type="entry name" value="Cdc42"/>
</dbReference>
<evidence type="ECO:0000313" key="11">
    <source>
        <dbReference type="EMBL" id="ETS63544.1"/>
    </source>
</evidence>
<dbReference type="PRINTS" id="PR00449">
    <property type="entry name" value="RASTRNSFRMNG"/>
</dbReference>
<dbReference type="GO" id="GO:0005525">
    <property type="term" value="F:GTP binding"/>
    <property type="evidence" value="ECO:0007669"/>
    <property type="project" value="UniProtKB-KW"/>
</dbReference>
<dbReference type="GO" id="GO:0003924">
    <property type="term" value="F:GTPase activity"/>
    <property type="evidence" value="ECO:0007669"/>
    <property type="project" value="InterPro"/>
</dbReference>
<dbReference type="GO" id="GO:0030010">
    <property type="term" value="P:establishment of cell polarity"/>
    <property type="evidence" value="ECO:0007669"/>
    <property type="project" value="UniProtKB-ARBA"/>
</dbReference>
<keyword evidence="4" id="KW-0488">Methylation</keyword>
<dbReference type="PROSITE" id="PS51421">
    <property type="entry name" value="RAS"/>
    <property type="match status" value="1"/>
</dbReference>
<dbReference type="CDD" id="cd01874">
    <property type="entry name" value="Cdc42"/>
    <property type="match status" value="1"/>
</dbReference>
<dbReference type="SMART" id="SM00173">
    <property type="entry name" value="RAS"/>
    <property type="match status" value="1"/>
</dbReference>
<reference evidence="11 12" key="1">
    <citation type="journal article" date="2014" name="Genome Announc.">
        <title>Genome sequence of the basidiomycetous fungus Pseudozyma aphidis DSM70725, an efficient producer of biosurfactant mannosylerythritol lipids.</title>
        <authorList>
            <person name="Lorenz S."/>
            <person name="Guenther M."/>
            <person name="Grumaz C."/>
            <person name="Rupp S."/>
            <person name="Zibek S."/>
            <person name="Sohn K."/>
        </authorList>
    </citation>
    <scope>NUCLEOTIDE SEQUENCE [LARGE SCALE GENOMIC DNA]</scope>
    <source>
        <strain evidence="12">ATCC 32657 / CBS 517.83 / DSM 70725 / JCM 10318 / NBRC 10182 / NRRL Y-7954 / St-0401</strain>
    </source>
</reference>
<evidence type="ECO:0000256" key="5">
    <source>
        <dbReference type="ARBA" id="ARBA00022741"/>
    </source>
</evidence>
<keyword evidence="8" id="KW-0449">Lipoprotein</keyword>
<dbReference type="GO" id="GO:0007264">
    <property type="term" value="P:small GTPase-mediated signal transduction"/>
    <property type="evidence" value="ECO:0007669"/>
    <property type="project" value="InterPro"/>
</dbReference>
<protein>
    <submittedName>
        <fullName evidence="11">Gtp binding protein cdc42</fullName>
    </submittedName>
</protein>
<dbReference type="SMART" id="SM00175">
    <property type="entry name" value="RAB"/>
    <property type="match status" value="1"/>
</dbReference>
<dbReference type="NCBIfam" id="TIGR00231">
    <property type="entry name" value="small_GTP"/>
    <property type="match status" value="1"/>
</dbReference>
<evidence type="ECO:0000256" key="10">
    <source>
        <dbReference type="ARBA" id="ARBA00023306"/>
    </source>
</evidence>
<dbReference type="AlphaFoldDB" id="W3VPQ4"/>
<keyword evidence="3" id="KW-1003">Cell membrane</keyword>
<keyword evidence="5" id="KW-0547">Nucleotide-binding</keyword>
<comment type="similarity">
    <text evidence="2">Belongs to the small GTPase superfamily. Rho family. CDC42 subfamily.</text>
</comment>
<evidence type="ECO:0000256" key="9">
    <source>
        <dbReference type="ARBA" id="ARBA00023289"/>
    </source>
</evidence>
<dbReference type="HOGENOM" id="CLU_660772_0_0_1"/>
<dbReference type="OrthoDB" id="8830751at2759"/>
<proteinExistence type="inferred from homology"/>
<dbReference type="InterPro" id="IPR001806">
    <property type="entry name" value="Small_GTPase"/>
</dbReference>
<dbReference type="SUPFAM" id="SSF52540">
    <property type="entry name" value="P-loop containing nucleoside triphosphate hydrolases"/>
    <property type="match status" value="1"/>
</dbReference>
<dbReference type="InterPro" id="IPR027417">
    <property type="entry name" value="P-loop_NTPase"/>
</dbReference>
<evidence type="ECO:0000256" key="2">
    <source>
        <dbReference type="ARBA" id="ARBA00008112"/>
    </source>
</evidence>
<gene>
    <name evidence="11" type="ORF">PaG_01839</name>
</gene>
<dbReference type="InterPro" id="IPR003578">
    <property type="entry name" value="Small_GTPase_Rho"/>
</dbReference>
<dbReference type="GO" id="GO:0051286">
    <property type="term" value="C:cell tip"/>
    <property type="evidence" value="ECO:0007669"/>
    <property type="project" value="UniProtKB-ARBA"/>
</dbReference>
<keyword evidence="12" id="KW-1185">Reference proteome</keyword>
<dbReference type="InterPro" id="IPR005225">
    <property type="entry name" value="Small_GTP-bd"/>
</dbReference>
<evidence type="ECO:0000256" key="8">
    <source>
        <dbReference type="ARBA" id="ARBA00023288"/>
    </source>
</evidence>
<dbReference type="Pfam" id="PF00071">
    <property type="entry name" value="Ras"/>
    <property type="match status" value="1"/>
</dbReference>
<sequence>MDKARARGAAHRRAGARQWGARAGLGWAGPGESEARPVALCSPKPARASLPCGASAGAHFGSSAGSHGSGHWAQRSHRDTTIQSLFLSFSLLFTYPPPAAAALCTCILVQHLLRICTVHPLRLANGSRAAQSPSAPSSDDAVSDAARLSSIVRFDIARHKPIPSPHASTLNAASIATARASEACHASDPRHPQPTAFFAVAPAFHLKNWRHVDRQSLGKGDSKDAMQTIKCVVVGDGAVGKTCLLISYTTNKFPSEYVPTVFDNYAVTVMIGEDPYTLGLFDTAGQEDYDRLRPLSYPQTDVFLVCFSVTSPASFENVKEKWFPEVHHHCPGVPCLIVGTQVDLRDDHAVIEKLARSKQRPVPFEAGERLARELGAVKYVECSALTQKGLKNVFDEAIVAALEPPVIRKKSKCAIL</sequence>
<keyword evidence="10" id="KW-0131">Cell cycle</keyword>
<dbReference type="GO" id="GO:0005938">
    <property type="term" value="C:cell cortex"/>
    <property type="evidence" value="ECO:0007669"/>
    <property type="project" value="UniProtKB-ARBA"/>
</dbReference>
<keyword evidence="6" id="KW-0342">GTP-binding</keyword>
<dbReference type="EMBL" id="AWNI01000008">
    <property type="protein sequence ID" value="ETS63544.1"/>
    <property type="molecule type" value="Genomic_DNA"/>
</dbReference>
<keyword evidence="9" id="KW-0636">Prenylation</keyword>
<organism evidence="11 12">
    <name type="scientific">Moesziomyces aphidis</name>
    <name type="common">Pseudozyma aphidis</name>
    <dbReference type="NCBI Taxonomy" id="84754"/>
    <lineage>
        <taxon>Eukaryota</taxon>
        <taxon>Fungi</taxon>
        <taxon>Dikarya</taxon>
        <taxon>Basidiomycota</taxon>
        <taxon>Ustilaginomycotina</taxon>
        <taxon>Ustilaginomycetes</taxon>
        <taxon>Ustilaginales</taxon>
        <taxon>Ustilaginaceae</taxon>
        <taxon>Moesziomyces</taxon>
    </lineage>
</organism>
<evidence type="ECO:0000256" key="4">
    <source>
        <dbReference type="ARBA" id="ARBA00022481"/>
    </source>
</evidence>
<keyword evidence="7" id="KW-0472">Membrane</keyword>
<evidence type="ECO:0000256" key="7">
    <source>
        <dbReference type="ARBA" id="ARBA00023136"/>
    </source>
</evidence>
<comment type="caution">
    <text evidence="11">The sequence shown here is derived from an EMBL/GenBank/DDBJ whole genome shotgun (WGS) entry which is preliminary data.</text>
</comment>
<dbReference type="FunFam" id="3.40.50.300:FF:000236">
    <property type="entry name" value="Cell division control protein 42"/>
    <property type="match status" value="1"/>
</dbReference>
<dbReference type="GO" id="GO:0005886">
    <property type="term" value="C:plasma membrane"/>
    <property type="evidence" value="ECO:0007669"/>
    <property type="project" value="UniProtKB-SubCell"/>
</dbReference>
<dbReference type="PROSITE" id="PS51420">
    <property type="entry name" value="RHO"/>
    <property type="match status" value="1"/>
</dbReference>
<dbReference type="Gene3D" id="3.40.50.300">
    <property type="entry name" value="P-loop containing nucleotide triphosphate hydrolases"/>
    <property type="match status" value="1"/>
</dbReference>
<evidence type="ECO:0000256" key="6">
    <source>
        <dbReference type="ARBA" id="ARBA00023134"/>
    </source>
</evidence>
<comment type="subcellular location">
    <subcellularLocation>
        <location evidence="1">Cell membrane</location>
        <topology evidence="1">Lipid-anchor</topology>
        <orientation evidence="1">Cytoplasmic side</orientation>
    </subcellularLocation>
</comment>
<dbReference type="Proteomes" id="UP000019462">
    <property type="component" value="Unassembled WGS sequence"/>
</dbReference>
<name>W3VPQ4_MOEAP</name>